<keyword evidence="3" id="KW-0276">Fatty acid metabolism</keyword>
<dbReference type="PANTHER" id="PTHR43802:SF1">
    <property type="entry name" value="IP11341P-RELATED"/>
    <property type="match status" value="1"/>
</dbReference>
<dbReference type="KEGG" id="mli:MULP_01127"/>
<proteinExistence type="inferred from homology"/>
<evidence type="ECO:0000256" key="1">
    <source>
        <dbReference type="ARBA" id="ARBA00002994"/>
    </source>
</evidence>
<dbReference type="PROSITE" id="PS00166">
    <property type="entry name" value="ENOYL_COA_HYDRATASE"/>
    <property type="match status" value="1"/>
</dbReference>
<protein>
    <submittedName>
        <fullName evidence="9">Enoyl-CoA hydratase, EchA5</fullName>
        <ecNumber evidence="9">4.2.1.17</ecNumber>
    </submittedName>
</protein>
<dbReference type="InterPro" id="IPR029045">
    <property type="entry name" value="ClpP/crotonase-like_dom_sf"/>
</dbReference>
<dbReference type="InterPro" id="IPR001753">
    <property type="entry name" value="Enoyl-CoA_hydra/iso"/>
</dbReference>
<dbReference type="InterPro" id="IPR018376">
    <property type="entry name" value="Enoyl-CoA_hyd/isom_CS"/>
</dbReference>
<dbReference type="PANTHER" id="PTHR43802">
    <property type="entry name" value="ENOYL-COA HYDRATASE"/>
    <property type="match status" value="1"/>
</dbReference>
<reference evidence="9 10" key="1">
    <citation type="journal article" date="2013" name="J. Bacteriol.">
        <title>Complete Genome Sequence of the Frog Pathogen Mycobacterium ulcerans Ecovar Liflandii.</title>
        <authorList>
            <person name="Tobias N.J."/>
            <person name="Doig K.D."/>
            <person name="Medema M.H."/>
            <person name="Chen H."/>
            <person name="Haring V."/>
            <person name="Moore R."/>
            <person name="Seemann T."/>
            <person name="Stinear T.P."/>
        </authorList>
    </citation>
    <scope>NUCLEOTIDE SEQUENCE [LARGE SCALE GENOMIC DNA]</scope>
    <source>
        <strain evidence="9 10">128FXT</strain>
    </source>
</reference>
<dbReference type="NCBIfam" id="NF006108">
    <property type="entry name" value="PRK08259.1"/>
    <property type="match status" value="1"/>
</dbReference>
<name>L7V047_MYCL1</name>
<evidence type="ECO:0000256" key="5">
    <source>
        <dbReference type="ARBA" id="ARBA00023709"/>
    </source>
</evidence>
<dbReference type="HOGENOM" id="CLU_009834_7_4_11"/>
<evidence type="ECO:0000256" key="7">
    <source>
        <dbReference type="RuleBase" id="RU003707"/>
    </source>
</evidence>
<comment type="function">
    <text evidence="1">Could possibly oxidize fatty acids using specific components.</text>
</comment>
<dbReference type="Gene3D" id="3.90.226.10">
    <property type="entry name" value="2-enoyl-CoA Hydratase, Chain A, domain 1"/>
    <property type="match status" value="1"/>
</dbReference>
<comment type="similarity">
    <text evidence="2 7">Belongs to the enoyl-CoA hydratase/isomerase family.</text>
</comment>
<feature type="region of interest" description="Disordered" evidence="8">
    <location>
        <begin position="297"/>
        <end position="317"/>
    </location>
</feature>
<dbReference type="Gene3D" id="1.10.287.2460">
    <property type="match status" value="1"/>
</dbReference>
<evidence type="ECO:0000256" key="4">
    <source>
        <dbReference type="ARBA" id="ARBA00023098"/>
    </source>
</evidence>
<dbReference type="EC" id="4.2.1.17" evidence="9"/>
<dbReference type="GO" id="GO:0018812">
    <property type="term" value="F:3-hydroxyacyl-CoA dehydratase activity"/>
    <property type="evidence" value="ECO:0007669"/>
    <property type="project" value="RHEA"/>
</dbReference>
<dbReference type="Proteomes" id="UP000011157">
    <property type="component" value="Chromosome"/>
</dbReference>
<sequence length="317" mass="32963">MSDLVQVERNGPVTTVIINRPQARNAVNGPTAAALYSAFAEFDRDESASVAVLCGNGGTFCAGADLKAFGTAEANAVHRTGPGPMGPSRMMLSKPVIAVVSGYAVAGGLELALWCDLRVAEQDAVFGVFCRRWGVPLIDGGTVRLPRLIGHSRAMDMILTGRAVQADEALAIGLANRVVPNGQARQAAEELAAQLAALPQQCLRSDRLSALQQWGLPESAALDLEFASISRVAAEALEGPGASPRVPVATAPRRATTERNPLSRRAGAASGCVLGELRRRWWPVAVPAWATAAELAVGGQPGATRTTCPAGPQSTVS</sequence>
<dbReference type="AlphaFoldDB" id="L7V047"/>
<dbReference type="SUPFAM" id="SSF52096">
    <property type="entry name" value="ClpP/crotonase"/>
    <property type="match status" value="1"/>
</dbReference>
<dbReference type="GO" id="GO:0006631">
    <property type="term" value="P:fatty acid metabolic process"/>
    <property type="evidence" value="ECO:0007669"/>
    <property type="project" value="UniProtKB-KW"/>
</dbReference>
<organism evidence="9 10">
    <name type="scientific">Mycobacterium liflandii (strain 128FXT)</name>
    <dbReference type="NCBI Taxonomy" id="459424"/>
    <lineage>
        <taxon>Bacteria</taxon>
        <taxon>Bacillati</taxon>
        <taxon>Actinomycetota</taxon>
        <taxon>Actinomycetes</taxon>
        <taxon>Mycobacteriales</taxon>
        <taxon>Mycobacteriaceae</taxon>
        <taxon>Mycobacterium</taxon>
        <taxon>Mycobacterium ulcerans group</taxon>
    </lineage>
</organism>
<keyword evidence="4" id="KW-0443">Lipid metabolism</keyword>
<gene>
    <name evidence="9" type="primary">echA5</name>
    <name evidence="9" type="ordered locus">MULP_01127</name>
</gene>
<evidence type="ECO:0000313" key="10">
    <source>
        <dbReference type="Proteomes" id="UP000011157"/>
    </source>
</evidence>
<comment type="catalytic activity">
    <reaction evidence="5">
        <text>a (3S)-3-hydroxyacyl-CoA = a (2E)-enoyl-CoA + H2O</text>
        <dbReference type="Rhea" id="RHEA:16105"/>
        <dbReference type="ChEBI" id="CHEBI:15377"/>
        <dbReference type="ChEBI" id="CHEBI:57318"/>
        <dbReference type="ChEBI" id="CHEBI:58856"/>
        <dbReference type="EC" id="4.2.1.17"/>
    </reaction>
</comment>
<dbReference type="Pfam" id="PF00378">
    <property type="entry name" value="ECH_1"/>
    <property type="match status" value="1"/>
</dbReference>
<feature type="region of interest" description="Disordered" evidence="8">
    <location>
        <begin position="240"/>
        <end position="262"/>
    </location>
</feature>
<keyword evidence="10" id="KW-1185">Reference proteome</keyword>
<evidence type="ECO:0000256" key="6">
    <source>
        <dbReference type="ARBA" id="ARBA00023717"/>
    </source>
</evidence>
<evidence type="ECO:0000256" key="2">
    <source>
        <dbReference type="ARBA" id="ARBA00005254"/>
    </source>
</evidence>
<comment type="catalytic activity">
    <reaction evidence="6">
        <text>a 4-saturated-(3S)-3-hydroxyacyl-CoA = a (3E)-enoyl-CoA + H2O</text>
        <dbReference type="Rhea" id="RHEA:20724"/>
        <dbReference type="ChEBI" id="CHEBI:15377"/>
        <dbReference type="ChEBI" id="CHEBI:58521"/>
        <dbReference type="ChEBI" id="CHEBI:137480"/>
        <dbReference type="EC" id="4.2.1.17"/>
    </reaction>
</comment>
<evidence type="ECO:0000256" key="8">
    <source>
        <dbReference type="SAM" id="MobiDB-lite"/>
    </source>
</evidence>
<evidence type="ECO:0000313" key="9">
    <source>
        <dbReference type="EMBL" id="AGC61136.1"/>
    </source>
</evidence>
<dbReference type="CDD" id="cd06558">
    <property type="entry name" value="crotonase-like"/>
    <property type="match status" value="1"/>
</dbReference>
<evidence type="ECO:0000256" key="3">
    <source>
        <dbReference type="ARBA" id="ARBA00022832"/>
    </source>
</evidence>
<accession>L7V047</accession>
<feature type="compositionally biased region" description="Polar residues" evidence="8">
    <location>
        <begin position="303"/>
        <end position="317"/>
    </location>
</feature>
<dbReference type="EMBL" id="CP003899">
    <property type="protein sequence ID" value="AGC61136.1"/>
    <property type="molecule type" value="Genomic_DNA"/>
</dbReference>
<keyword evidence="9" id="KW-0456">Lyase</keyword>